<evidence type="ECO:0000259" key="2">
    <source>
        <dbReference type="PROSITE" id="PS50887"/>
    </source>
</evidence>
<dbReference type="PROSITE" id="PS50887">
    <property type="entry name" value="GGDEF"/>
    <property type="match status" value="1"/>
</dbReference>
<feature type="domain" description="GGDEF" evidence="2">
    <location>
        <begin position="95"/>
        <end position="228"/>
    </location>
</feature>
<protein>
    <recommendedName>
        <fullName evidence="2">GGDEF domain-containing protein</fullName>
    </recommendedName>
</protein>
<reference evidence="3 4" key="1">
    <citation type="submission" date="2018-06" db="EMBL/GenBank/DDBJ databases">
        <title>Paenibacillus montanisoli sp. nov., isolated from mountain area soil.</title>
        <authorList>
            <person name="Wu M."/>
        </authorList>
    </citation>
    <scope>NUCLEOTIDE SEQUENCE [LARGE SCALE GENOMIC DNA]</scope>
    <source>
        <strain evidence="3 4">RA17</strain>
    </source>
</reference>
<accession>A0A328TXW5</accession>
<dbReference type="Pfam" id="PF00990">
    <property type="entry name" value="GGDEF"/>
    <property type="match status" value="1"/>
</dbReference>
<name>A0A328TXW5_9BACL</name>
<keyword evidence="1" id="KW-0812">Transmembrane</keyword>
<dbReference type="CDD" id="cd01949">
    <property type="entry name" value="GGDEF"/>
    <property type="match status" value="1"/>
</dbReference>
<dbReference type="GO" id="GO:0005886">
    <property type="term" value="C:plasma membrane"/>
    <property type="evidence" value="ECO:0007669"/>
    <property type="project" value="TreeGrafter"/>
</dbReference>
<dbReference type="Proteomes" id="UP000249260">
    <property type="component" value="Unassembled WGS sequence"/>
</dbReference>
<dbReference type="GO" id="GO:1902201">
    <property type="term" value="P:negative regulation of bacterial-type flagellum-dependent cell motility"/>
    <property type="evidence" value="ECO:0007669"/>
    <property type="project" value="TreeGrafter"/>
</dbReference>
<evidence type="ECO:0000256" key="1">
    <source>
        <dbReference type="SAM" id="Phobius"/>
    </source>
</evidence>
<dbReference type="Gene3D" id="3.30.70.270">
    <property type="match status" value="1"/>
</dbReference>
<comment type="caution">
    <text evidence="3">The sequence shown here is derived from an EMBL/GenBank/DDBJ whole genome shotgun (WGS) entry which is preliminary data.</text>
</comment>
<dbReference type="PANTHER" id="PTHR45138">
    <property type="entry name" value="REGULATORY COMPONENTS OF SENSORY TRANSDUCTION SYSTEM"/>
    <property type="match status" value="1"/>
</dbReference>
<gene>
    <name evidence="3" type="ORF">DL346_18270</name>
</gene>
<dbReference type="NCBIfam" id="TIGR00254">
    <property type="entry name" value="GGDEF"/>
    <property type="match status" value="1"/>
</dbReference>
<dbReference type="GO" id="GO:0043709">
    <property type="term" value="P:cell adhesion involved in single-species biofilm formation"/>
    <property type="evidence" value="ECO:0007669"/>
    <property type="project" value="TreeGrafter"/>
</dbReference>
<dbReference type="InterPro" id="IPR050469">
    <property type="entry name" value="Diguanylate_Cyclase"/>
</dbReference>
<dbReference type="AlphaFoldDB" id="A0A328TXW5"/>
<keyword evidence="4" id="KW-1185">Reference proteome</keyword>
<dbReference type="OrthoDB" id="9759607at2"/>
<keyword evidence="1" id="KW-0472">Membrane</keyword>
<evidence type="ECO:0000313" key="3">
    <source>
        <dbReference type="EMBL" id="RAP75318.1"/>
    </source>
</evidence>
<dbReference type="GO" id="GO:0052621">
    <property type="term" value="F:diguanylate cyclase activity"/>
    <property type="evidence" value="ECO:0007669"/>
    <property type="project" value="TreeGrafter"/>
</dbReference>
<sequence>MPRNGRLTACAASCVATLAAAGLCLLANKTPSMFAASIGIFIFAAVALPIGYALGLKYDRLKSAASTDSLTGVYNRRFIEAVFSKLQGQALRTRKRMTVILMDVNDFKEVNDRLGHNQGDHALKLIAGALAASAERGEIIGRWGGDEFIMICPYADEKGIDRIVKQIHEQLFVISVRAGLRLSVSAGHAVFPEQGTELSQLSAVADKRMYAEKNVRKTQLNEPAALQA</sequence>
<dbReference type="SMART" id="SM00267">
    <property type="entry name" value="GGDEF"/>
    <property type="match status" value="1"/>
</dbReference>
<organism evidence="3 4">
    <name type="scientific">Paenibacillus montanisoli</name>
    <dbReference type="NCBI Taxonomy" id="2081970"/>
    <lineage>
        <taxon>Bacteria</taxon>
        <taxon>Bacillati</taxon>
        <taxon>Bacillota</taxon>
        <taxon>Bacilli</taxon>
        <taxon>Bacillales</taxon>
        <taxon>Paenibacillaceae</taxon>
        <taxon>Paenibacillus</taxon>
    </lineage>
</organism>
<dbReference type="InterPro" id="IPR029787">
    <property type="entry name" value="Nucleotide_cyclase"/>
</dbReference>
<keyword evidence="1" id="KW-1133">Transmembrane helix</keyword>
<proteinExistence type="predicted"/>
<dbReference type="SUPFAM" id="SSF55073">
    <property type="entry name" value="Nucleotide cyclase"/>
    <property type="match status" value="1"/>
</dbReference>
<dbReference type="RefSeq" id="WP_112883583.1">
    <property type="nucleotide sequence ID" value="NZ_QLUW01000003.1"/>
</dbReference>
<dbReference type="InterPro" id="IPR000160">
    <property type="entry name" value="GGDEF_dom"/>
</dbReference>
<feature type="transmembrane region" description="Helical" evidence="1">
    <location>
        <begin position="36"/>
        <end position="56"/>
    </location>
</feature>
<dbReference type="InterPro" id="IPR043128">
    <property type="entry name" value="Rev_trsase/Diguanyl_cyclase"/>
</dbReference>
<evidence type="ECO:0000313" key="4">
    <source>
        <dbReference type="Proteomes" id="UP000249260"/>
    </source>
</evidence>
<dbReference type="PANTHER" id="PTHR45138:SF6">
    <property type="entry name" value="DIGUANYLATE CYCLASE DGCN"/>
    <property type="match status" value="1"/>
</dbReference>
<dbReference type="EMBL" id="QLUW01000003">
    <property type="protein sequence ID" value="RAP75318.1"/>
    <property type="molecule type" value="Genomic_DNA"/>
</dbReference>